<protein>
    <submittedName>
        <fullName evidence="2">Uncharacterized protein</fullName>
    </submittedName>
</protein>
<sequence>MIRKIKNVSSVVFTALIVCLTVLLTYFFFFDKPFVFVLRECGIEGNYPSDEVFREIIEVNSVYSINFDSENVNEIVVEDQGAVGYLYPRFLTTGMNIHRNVTNILSTGRVLKVYPATLTSLVGGARIRILVELELDGKRYFSFEPFLDERFVDLQTRGCENLIDD</sequence>
<accession>A0ABT3AC40</accession>
<feature type="transmembrane region" description="Helical" evidence="1">
    <location>
        <begin position="12"/>
        <end position="30"/>
    </location>
</feature>
<keyword evidence="1" id="KW-1133">Transmembrane helix</keyword>
<dbReference type="Proteomes" id="UP001652504">
    <property type="component" value="Unassembled WGS sequence"/>
</dbReference>
<evidence type="ECO:0000313" key="3">
    <source>
        <dbReference type="Proteomes" id="UP001652504"/>
    </source>
</evidence>
<organism evidence="2 3">
    <name type="scientific">Fluctibacter corallii</name>
    <dbReference type="NCBI Taxonomy" id="2984329"/>
    <lineage>
        <taxon>Bacteria</taxon>
        <taxon>Pseudomonadati</taxon>
        <taxon>Pseudomonadota</taxon>
        <taxon>Gammaproteobacteria</taxon>
        <taxon>Alteromonadales</taxon>
        <taxon>Alteromonadaceae</taxon>
        <taxon>Fluctibacter</taxon>
    </lineage>
</organism>
<name>A0ABT3AC40_9ALTE</name>
<evidence type="ECO:0000313" key="2">
    <source>
        <dbReference type="EMBL" id="MCV2886198.1"/>
    </source>
</evidence>
<comment type="caution">
    <text evidence="2">The sequence shown here is derived from an EMBL/GenBank/DDBJ whole genome shotgun (WGS) entry which is preliminary data.</text>
</comment>
<proteinExistence type="predicted"/>
<keyword evidence="1" id="KW-0812">Transmembrane</keyword>
<evidence type="ECO:0000256" key="1">
    <source>
        <dbReference type="SAM" id="Phobius"/>
    </source>
</evidence>
<reference evidence="2 3" key="1">
    <citation type="submission" date="2022-10" db="EMBL/GenBank/DDBJ databases">
        <title>Aestuariibacter sp. AA17 isolated from Montipora capitata coral fragment.</title>
        <authorList>
            <person name="Emsley S.A."/>
            <person name="Pfannmuller K.M."/>
            <person name="Loughran R.M."/>
            <person name="Shlafstein M."/>
            <person name="Papke E."/>
            <person name="Saw J.H."/>
            <person name="Ushijima B."/>
            <person name="Videau P."/>
        </authorList>
    </citation>
    <scope>NUCLEOTIDE SEQUENCE [LARGE SCALE GENOMIC DNA]</scope>
    <source>
        <strain evidence="2 3">AA17</strain>
    </source>
</reference>
<keyword evidence="1" id="KW-0472">Membrane</keyword>
<dbReference type="EMBL" id="JAOWKX010000009">
    <property type="protein sequence ID" value="MCV2886198.1"/>
    <property type="molecule type" value="Genomic_DNA"/>
</dbReference>
<dbReference type="RefSeq" id="WP_263713486.1">
    <property type="nucleotide sequence ID" value="NZ_JAOWKX010000009.1"/>
</dbReference>
<keyword evidence="3" id="KW-1185">Reference proteome</keyword>
<gene>
    <name evidence="2" type="ORF">OE749_16010</name>
</gene>